<reference evidence="2 3" key="1">
    <citation type="submission" date="2018-08" db="EMBL/GenBank/DDBJ databases">
        <title>Recombination of ecologically and evolutionarily significant loci maintains genetic cohesion in the Pseudomonas syringae species complex.</title>
        <authorList>
            <person name="Dillon M."/>
            <person name="Thakur S."/>
            <person name="Almeida R.N.D."/>
            <person name="Weir B.S."/>
            <person name="Guttman D.S."/>
        </authorList>
    </citation>
    <scope>NUCLEOTIDE SEQUENCE [LARGE SCALE GENOMIC DNA]</scope>
    <source>
        <strain evidence="2 3">ICMP 12341</strain>
    </source>
</reference>
<gene>
    <name evidence="2" type="ORF">ALQ65_01266</name>
</gene>
<evidence type="ECO:0000313" key="2">
    <source>
        <dbReference type="EMBL" id="RMN10387.1"/>
    </source>
</evidence>
<sequence>MAMQGTRKKMRKPSAIGSTLKSVCIPSTTATSMTSAAGINDHVYEVTRFCPEGLASGGYDGCDGLRSGPKNPPPRLMNCKVRQQEKNIPQA</sequence>
<name>A0A3M3JI43_9PSED</name>
<evidence type="ECO:0000313" key="3">
    <source>
        <dbReference type="Proteomes" id="UP000271468"/>
    </source>
</evidence>
<comment type="caution">
    <text evidence="2">The sequence shown here is derived from an EMBL/GenBank/DDBJ whole genome shotgun (WGS) entry which is preliminary data.</text>
</comment>
<proteinExistence type="predicted"/>
<dbReference type="Proteomes" id="UP000271468">
    <property type="component" value="Unassembled WGS sequence"/>
</dbReference>
<protein>
    <submittedName>
        <fullName evidence="2">Uncharacterized protein</fullName>
    </submittedName>
</protein>
<evidence type="ECO:0000256" key="1">
    <source>
        <dbReference type="SAM" id="MobiDB-lite"/>
    </source>
</evidence>
<organism evidence="2 3">
    <name type="scientific">Pseudomonas syringae pv. coriandricola</name>
    <dbReference type="NCBI Taxonomy" id="264453"/>
    <lineage>
        <taxon>Bacteria</taxon>
        <taxon>Pseudomonadati</taxon>
        <taxon>Pseudomonadota</taxon>
        <taxon>Gammaproteobacteria</taxon>
        <taxon>Pseudomonadales</taxon>
        <taxon>Pseudomonadaceae</taxon>
        <taxon>Pseudomonas</taxon>
    </lineage>
</organism>
<accession>A0A3M3JI43</accession>
<dbReference type="AlphaFoldDB" id="A0A3M3JI43"/>
<feature type="region of interest" description="Disordered" evidence="1">
    <location>
        <begin position="61"/>
        <end position="91"/>
    </location>
</feature>
<dbReference type="EMBL" id="RBOV01000249">
    <property type="protein sequence ID" value="RMN10387.1"/>
    <property type="molecule type" value="Genomic_DNA"/>
</dbReference>